<gene>
    <name evidence="2" type="ORF">CSOJ01_10490</name>
</gene>
<feature type="compositionally biased region" description="Basic and acidic residues" evidence="1">
    <location>
        <begin position="149"/>
        <end position="159"/>
    </location>
</feature>
<dbReference type="Gene3D" id="1.25.40.10">
    <property type="entry name" value="Tetratricopeptide repeat domain"/>
    <property type="match status" value="1"/>
</dbReference>
<organism evidence="2 3">
    <name type="scientific">Colletotrichum sojae</name>
    <dbReference type="NCBI Taxonomy" id="2175907"/>
    <lineage>
        <taxon>Eukaryota</taxon>
        <taxon>Fungi</taxon>
        <taxon>Dikarya</taxon>
        <taxon>Ascomycota</taxon>
        <taxon>Pezizomycotina</taxon>
        <taxon>Sordariomycetes</taxon>
        <taxon>Hypocreomycetidae</taxon>
        <taxon>Glomerellales</taxon>
        <taxon>Glomerellaceae</taxon>
        <taxon>Colletotrichum</taxon>
        <taxon>Colletotrichum orchidearum species complex</taxon>
    </lineage>
</organism>
<dbReference type="AlphaFoldDB" id="A0A8H6J0S1"/>
<protein>
    <submittedName>
        <fullName evidence="2">Uncharacterized protein</fullName>
    </submittedName>
</protein>
<feature type="region of interest" description="Disordered" evidence="1">
    <location>
        <begin position="140"/>
        <end position="159"/>
    </location>
</feature>
<accession>A0A8H6J0S1</accession>
<evidence type="ECO:0000313" key="2">
    <source>
        <dbReference type="EMBL" id="KAF6804038.1"/>
    </source>
</evidence>
<evidence type="ECO:0000313" key="3">
    <source>
        <dbReference type="Proteomes" id="UP000652219"/>
    </source>
</evidence>
<evidence type="ECO:0000256" key="1">
    <source>
        <dbReference type="SAM" id="MobiDB-lite"/>
    </source>
</evidence>
<keyword evidence="3" id="KW-1185">Reference proteome</keyword>
<comment type="caution">
    <text evidence="2">The sequence shown here is derived from an EMBL/GenBank/DDBJ whole genome shotgun (WGS) entry which is preliminary data.</text>
</comment>
<dbReference type="Proteomes" id="UP000652219">
    <property type="component" value="Unassembled WGS sequence"/>
</dbReference>
<reference evidence="2 3" key="1">
    <citation type="journal article" date="2020" name="Phytopathology">
        <title>Genome Sequence Resources of Colletotrichum truncatum, C. plurivorum, C. musicola, and C. sojae: Four Species Pathogenic to Soybean (Glycine max).</title>
        <authorList>
            <person name="Rogerio F."/>
            <person name="Boufleur T.R."/>
            <person name="Ciampi-Guillardi M."/>
            <person name="Sukno S.A."/>
            <person name="Thon M.R."/>
            <person name="Massola Junior N.S."/>
            <person name="Baroncelli R."/>
        </authorList>
    </citation>
    <scope>NUCLEOTIDE SEQUENCE [LARGE SCALE GENOMIC DNA]</scope>
    <source>
        <strain evidence="2 3">LFN0009</strain>
    </source>
</reference>
<dbReference type="InterPro" id="IPR011990">
    <property type="entry name" value="TPR-like_helical_dom_sf"/>
</dbReference>
<dbReference type="Pfam" id="PF07721">
    <property type="entry name" value="TPR_4"/>
    <property type="match status" value="1"/>
</dbReference>
<dbReference type="InterPro" id="IPR011717">
    <property type="entry name" value="TPR-4"/>
</dbReference>
<dbReference type="SUPFAM" id="SSF48452">
    <property type="entry name" value="TPR-like"/>
    <property type="match status" value="1"/>
</dbReference>
<proteinExistence type="predicted"/>
<sequence>MMTNFVGKSYNGPTRTTSISFTSTDIFHVWKDPDPTRAIFELETVLRSGKKKDSSKCLIIADEITSWMVMEIHGRTQLGAGFLGKGRHIAGFFYLECEEHLRQPHQTQSSRVASQLSGLHRRFLDDVFKSFLEDTSDPKTSPCYSQRVEVSDHPERNKDNLENVRQTLEKLLDKYIKSDFSWSTPAVDSGCSTLAVGAGDRILPVSSRNALRYTAHLSYPRVARRIAFIERNSVEYTPQFRDVYAGGGMSPVPTKDALQYPSQLTWNDPQTTERIARVCIRNGNPKRALSVLETYKDENGPAQIYSLSMSMSRATALRCLGRLTEAREESRRASDRIESEMKHSDIHRPSFMDLKEEAIYNYTDARFHLGHYDHILGKDSSGGPLLIQDPSQAFSPLTSLWSIGTLRLKALAVAHLGFHENPTLEPELVIDVARERLIKLKESLRSVNTNGEPTESDADSHGNLVDGKPNYELMAMEISLGIAQAKIQMLRGEYDNSMSLIAIAFDEAARLLGETNPWTLQAALDTCHICLLTSNVTKAADIAHKSMAIVSKQFGVKSLLAIEGASALISVYEAEGRLAYALDSCLELCAAVDSNSDLAPDHTLSLRCKWQLGKLHIRCGNFAEAETILQSASSNLERIWSSKYEHMHPMFPAFQSQLALAKYHMGKIDEAKHVILPTLIKQLEDYERISGKLLWDGPAADTRKEILDQIRSVLRDNTREGTRAQKHKLHPDILNTALVFVKIEAIAEDSDVGWVIEVLHMIRTAAMKKLGESSELTLDASITLGNLLSSIDPTKKSELCGNMGLSLESWTHEYYFEFVISQAIISGPNGLQNGGRADAETEKPDGDEKEGTAIARLTAGSVGIDVYPNLGIMYHPTILRAIQESIAADIVLDEEASHENDPMQRKQQIEFLVRMQETRPGWNHLDTLRSMLIMLASQLSSTDSFKNIQRTCDDLRQRLQKPEVRSQRLFSCLQLEEGVAQLLMTRVGEFQDDIEALLQSIQDDSERYLAQQDDVVLKETLTGLRCRCQETLSQLRNDDRSAEDSDPDRP</sequence>
<dbReference type="EMBL" id="WIGN01000220">
    <property type="protein sequence ID" value="KAF6804038.1"/>
    <property type="molecule type" value="Genomic_DNA"/>
</dbReference>
<dbReference type="GO" id="GO:0042802">
    <property type="term" value="F:identical protein binding"/>
    <property type="evidence" value="ECO:0007669"/>
    <property type="project" value="InterPro"/>
</dbReference>
<name>A0A8H6J0S1_9PEZI</name>